<feature type="domain" description="C2H2-type" evidence="2">
    <location>
        <begin position="291"/>
        <end position="320"/>
    </location>
</feature>
<dbReference type="PROSITE" id="PS50157">
    <property type="entry name" value="ZINC_FINGER_C2H2_2"/>
    <property type="match status" value="1"/>
</dbReference>
<keyword evidence="1" id="KW-0862">Zinc</keyword>
<dbReference type="InterPro" id="IPR036236">
    <property type="entry name" value="Znf_C2H2_sf"/>
</dbReference>
<evidence type="ECO:0000313" key="3">
    <source>
        <dbReference type="EMBL" id="CAE6431820.1"/>
    </source>
</evidence>
<protein>
    <recommendedName>
        <fullName evidence="2">C2H2-type domain-containing protein</fullName>
    </recommendedName>
</protein>
<evidence type="ECO:0000313" key="4">
    <source>
        <dbReference type="Proteomes" id="UP000663850"/>
    </source>
</evidence>
<proteinExistence type="predicted"/>
<dbReference type="GO" id="GO:0008270">
    <property type="term" value="F:zinc ion binding"/>
    <property type="evidence" value="ECO:0007669"/>
    <property type="project" value="UniProtKB-KW"/>
</dbReference>
<evidence type="ECO:0000259" key="2">
    <source>
        <dbReference type="PROSITE" id="PS50157"/>
    </source>
</evidence>
<evidence type="ECO:0000256" key="1">
    <source>
        <dbReference type="PROSITE-ProRule" id="PRU00042"/>
    </source>
</evidence>
<dbReference type="SUPFAM" id="SSF57667">
    <property type="entry name" value="beta-beta-alpha zinc fingers"/>
    <property type="match status" value="1"/>
</dbReference>
<keyword evidence="1" id="KW-0479">Metal-binding</keyword>
<comment type="caution">
    <text evidence="3">The sequence shown here is derived from an EMBL/GenBank/DDBJ whole genome shotgun (WGS) entry which is preliminary data.</text>
</comment>
<dbReference type="Gene3D" id="3.30.160.60">
    <property type="entry name" value="Classic Zinc Finger"/>
    <property type="match status" value="1"/>
</dbReference>
<reference evidence="3" key="1">
    <citation type="submission" date="2021-01" db="EMBL/GenBank/DDBJ databases">
        <authorList>
            <person name="Kaushik A."/>
        </authorList>
    </citation>
    <scope>NUCLEOTIDE SEQUENCE</scope>
    <source>
        <strain evidence="3">Type strain: AG8-Rh-89/</strain>
    </source>
</reference>
<dbReference type="EMBL" id="CAJMWZ010001117">
    <property type="protein sequence ID" value="CAE6431820.1"/>
    <property type="molecule type" value="Genomic_DNA"/>
</dbReference>
<gene>
    <name evidence="3" type="ORF">RDB_LOCUS19976</name>
</gene>
<sequence>MVSFIVRGLVCSATFEGTNSNTDTNDLDNNEHELEPVADWSEYGDHQVWLTARKMLEDLPWENRKKIPQQEAQASRSTRTLIAEVGELNEANPSAKEIDSFGPPEKGGDQGFVLEKVHADILLKGRIYFVHFPTVYCYDENRIIFRIGEGPKYHQVTTLVPNPPELQNPFDIGGIAYCFDEHGGLWYKMGEYWLPETIYPELNLALSEVVKCIEANNLHITAHSIYSPLSGDPSQSTSSEANTQDTSMDALEEGLRALSSNPDQEEIDSWMEDMKRYRAMQVKEGIRLAPIHCPVSTCGKPQRRPQALRDHLYFHFNIKPHKCDYGCPIAFETEANKNRHLETCPIVWGSH</sequence>
<dbReference type="Proteomes" id="UP000663850">
    <property type="component" value="Unassembled WGS sequence"/>
</dbReference>
<name>A0A8H3AL97_9AGAM</name>
<accession>A0A8H3AL97</accession>
<organism evidence="3 4">
    <name type="scientific">Rhizoctonia solani</name>
    <dbReference type="NCBI Taxonomy" id="456999"/>
    <lineage>
        <taxon>Eukaryota</taxon>
        <taxon>Fungi</taxon>
        <taxon>Dikarya</taxon>
        <taxon>Basidiomycota</taxon>
        <taxon>Agaricomycotina</taxon>
        <taxon>Agaricomycetes</taxon>
        <taxon>Cantharellales</taxon>
        <taxon>Ceratobasidiaceae</taxon>
        <taxon>Rhizoctonia</taxon>
    </lineage>
</organism>
<dbReference type="InterPro" id="IPR013087">
    <property type="entry name" value="Znf_C2H2_type"/>
</dbReference>
<dbReference type="AlphaFoldDB" id="A0A8H3AL97"/>
<keyword evidence="1" id="KW-0863">Zinc-finger</keyword>